<dbReference type="SMART" id="SM00487">
    <property type="entry name" value="DEXDc"/>
    <property type="match status" value="1"/>
</dbReference>
<feature type="domain" description="Helicase ATP-binding" evidence="1">
    <location>
        <begin position="342"/>
        <end position="499"/>
    </location>
</feature>
<dbReference type="CDD" id="cd18799">
    <property type="entry name" value="SF2_C_EcoAI-like"/>
    <property type="match status" value="1"/>
</dbReference>
<name>W0DKD8_9GAMM</name>
<dbReference type="Pfam" id="PF11907">
    <property type="entry name" value="DUF3427"/>
    <property type="match status" value="1"/>
</dbReference>
<dbReference type="PANTHER" id="PTHR47962">
    <property type="entry name" value="ATP-DEPENDENT HELICASE LHR-RELATED-RELATED"/>
    <property type="match status" value="1"/>
</dbReference>
<evidence type="ECO:0000259" key="2">
    <source>
        <dbReference type="PROSITE" id="PS51194"/>
    </source>
</evidence>
<evidence type="ECO:0000313" key="4">
    <source>
        <dbReference type="Proteomes" id="UP000005289"/>
    </source>
</evidence>
<dbReference type="HOGENOM" id="CLU_005588_1_1_6"/>
<organism evidence="3 4">
    <name type="scientific">Thioalkalivibrio paradoxus ARh 1</name>
    <dbReference type="NCBI Taxonomy" id="713585"/>
    <lineage>
        <taxon>Bacteria</taxon>
        <taxon>Pseudomonadati</taxon>
        <taxon>Pseudomonadota</taxon>
        <taxon>Gammaproteobacteria</taxon>
        <taxon>Chromatiales</taxon>
        <taxon>Ectothiorhodospiraceae</taxon>
        <taxon>Thioalkalivibrio</taxon>
    </lineage>
</organism>
<dbReference type="STRING" id="713585.THITH_03430"/>
<dbReference type="InterPro" id="IPR052511">
    <property type="entry name" value="ATP-dep_Helicase"/>
</dbReference>
<dbReference type="InterPro" id="IPR027417">
    <property type="entry name" value="P-loop_NTPase"/>
</dbReference>
<dbReference type="PROSITE" id="PS51194">
    <property type="entry name" value="HELICASE_CTER"/>
    <property type="match status" value="1"/>
</dbReference>
<keyword evidence="3" id="KW-0540">Nuclease</keyword>
<reference evidence="3 4" key="1">
    <citation type="submission" date="2013-12" db="EMBL/GenBank/DDBJ databases">
        <authorList>
            <consortium name="DOE Joint Genome Institute"/>
            <person name="Muyzer G."/>
            <person name="Huntemann M."/>
            <person name="Han J."/>
            <person name="Chen A."/>
            <person name="Kyrpides N."/>
            <person name="Mavromatis K."/>
            <person name="Markowitz V."/>
            <person name="Palaniappan K."/>
            <person name="Ivanova N."/>
            <person name="Schaumberg A."/>
            <person name="Pati A."/>
            <person name="Liolios K."/>
            <person name="Nordberg H.P."/>
            <person name="Cantor M.N."/>
            <person name="Hua S.X."/>
            <person name="Woyke T."/>
        </authorList>
    </citation>
    <scope>NUCLEOTIDE SEQUENCE [LARGE SCALE GENOMIC DNA]</scope>
    <source>
        <strain evidence="3 4">ARh 1</strain>
    </source>
</reference>
<keyword evidence="3" id="KW-0255">Endonuclease</keyword>
<dbReference type="Proteomes" id="UP000005289">
    <property type="component" value="Chromosome"/>
</dbReference>
<dbReference type="InterPro" id="IPR006935">
    <property type="entry name" value="Helicase/UvrB_N"/>
</dbReference>
<protein>
    <submittedName>
        <fullName evidence="3">Type III restriction endonuclease subunit R</fullName>
    </submittedName>
</protein>
<dbReference type="SMART" id="SM00490">
    <property type="entry name" value="HELICc"/>
    <property type="match status" value="1"/>
</dbReference>
<dbReference type="PROSITE" id="PS51192">
    <property type="entry name" value="HELICASE_ATP_BIND_1"/>
    <property type="match status" value="1"/>
</dbReference>
<dbReference type="GO" id="GO:0003677">
    <property type="term" value="F:DNA binding"/>
    <property type="evidence" value="ECO:0007669"/>
    <property type="project" value="InterPro"/>
</dbReference>
<keyword evidence="3" id="KW-0378">Hydrolase</keyword>
<dbReference type="Gene3D" id="3.40.50.300">
    <property type="entry name" value="P-loop containing nucleotide triphosphate hydrolases"/>
    <property type="match status" value="2"/>
</dbReference>
<dbReference type="SUPFAM" id="SSF56024">
    <property type="entry name" value="Phospholipase D/nuclease"/>
    <property type="match status" value="1"/>
</dbReference>
<dbReference type="InterPro" id="IPR001650">
    <property type="entry name" value="Helicase_C-like"/>
</dbReference>
<evidence type="ECO:0000259" key="1">
    <source>
        <dbReference type="PROSITE" id="PS51192"/>
    </source>
</evidence>
<evidence type="ECO:0000313" key="3">
    <source>
        <dbReference type="EMBL" id="AHE97473.1"/>
    </source>
</evidence>
<dbReference type="PANTHER" id="PTHR47962:SF7">
    <property type="entry name" value="MITOCHONDRIAL ATP-DEPENDENT HELICASE IRC3-RELATED"/>
    <property type="match status" value="1"/>
</dbReference>
<dbReference type="EMBL" id="CP007029">
    <property type="protein sequence ID" value="AHE97473.1"/>
    <property type="molecule type" value="Genomic_DNA"/>
</dbReference>
<gene>
    <name evidence="3" type="ORF">THITH_03430</name>
</gene>
<feature type="domain" description="Helicase C-terminal" evidence="2">
    <location>
        <begin position="557"/>
        <end position="713"/>
    </location>
</feature>
<dbReference type="RefSeq" id="WP_006745915.1">
    <property type="nucleotide sequence ID" value="NZ_CP007029.1"/>
</dbReference>
<dbReference type="REBASE" id="76808">
    <property type="entry name" value="TpaARh1ORF3430P"/>
</dbReference>
<dbReference type="SUPFAM" id="SSF52540">
    <property type="entry name" value="P-loop containing nucleoside triphosphate hydrolases"/>
    <property type="match status" value="1"/>
</dbReference>
<dbReference type="GO" id="GO:0016887">
    <property type="term" value="F:ATP hydrolysis activity"/>
    <property type="evidence" value="ECO:0007669"/>
    <property type="project" value="TreeGrafter"/>
</dbReference>
<dbReference type="AlphaFoldDB" id="W0DKD8"/>
<keyword evidence="4" id="KW-1185">Reference proteome</keyword>
<dbReference type="CDD" id="cd18032">
    <property type="entry name" value="DEXHc_RE_I_III_res"/>
    <property type="match status" value="1"/>
</dbReference>
<dbReference type="InterPro" id="IPR021835">
    <property type="entry name" value="DUF3427"/>
</dbReference>
<sequence>MTNDTHNWFGLYEQLDTERLQQELSKRHLLEFVRWSKHLPAEEIAPALTAHLARALADLTLSLREKERAQWEAALSLFAAALQAAGNPLSGLAQDIPRPPFRQLLEIARPEQQIVGQKNTPRPDAPLAVSALLTGSGRSPSLVSQIQKELLSSDRAEWLVSFIKWSGIRPLRDALRRFTETPTHGGYPRLRVATTSYLGATDLKAIEFLVGLPNTEIRVSYDTHRTRLHAKAYLFHRLTAFGSAYVGSANVSRVALDEGLEWTAKISQHELPYLWRQVTAAFQSHWEDAAEFEPLAPGDLPRLRAALEIERGPRQDPATTPTHFFDLKPYAFQQEILDEIDRERRSGLNRHLVIAATGTGKTMVAAFDYRRIAEQRAPETRPSLLFVAHREEILRQSLAAFRHVLRDDGFGDLLVGGAAPRQSRHLFCSVQSWHTRGLSELDPRYFDYVVFDEAHHAQAATYQAMLTHLRPQILLGLTATPERADGRDIREDFGGRFTHEMRLPDAIDRRLLAPFHYFGIPDHHSVDLSGAAWTRGGYALSELENVFGANEVRAKWVRDQLLDYVTQPDTLRGLGFCVSQQHAVFMARAFSQWGMPSAALTADSPAPQRQSVQRDLVQRRIRFIFTVDLYNEGVDIPEVDTILMLRPTESLTVYLQQLGRGLRLHEGKPHLTVLDFIAPQHRQFRYADRFRALSSQPNTRVDEQIESGFPWLPSGCLIDLHRVAQAHILENIRNNLLVRRPRIIQQLAQCRQQLGKRPTLEEMLDWLHFDEPDLLLRHGLPSRLLEAAGGKHVAGIEPYEKGLRTGLRQLAISTDTNILDALSRRLGPDADNSGEFEGEDDHIRLELAYSVLWGSQRPGDGDFNALDEFTRKHSESSLDVRDVVSFRRRGIVPASEVFFRDRTGPLELHATYTREQILLALGRGSLEAPFSHREGVLHLPERRMDVFLVTIDKAETEFSPTTMYEDYAISDRLFHWQSQSTVGPDSATGQRYIQHQKQDYQPMLFLRPSKRTPAGLTAPFFFCGPLRYDRHEGSHPMSIIWRLAHPMPARILRVSRRAA</sequence>
<accession>W0DKD8</accession>
<dbReference type="KEGG" id="tti:THITH_03430"/>
<dbReference type="OrthoDB" id="9804086at2"/>
<dbReference type="Pfam" id="PF04851">
    <property type="entry name" value="ResIII"/>
    <property type="match status" value="1"/>
</dbReference>
<dbReference type="GO" id="GO:0005524">
    <property type="term" value="F:ATP binding"/>
    <property type="evidence" value="ECO:0007669"/>
    <property type="project" value="InterPro"/>
</dbReference>
<dbReference type="GO" id="GO:0004519">
    <property type="term" value="F:endonuclease activity"/>
    <property type="evidence" value="ECO:0007669"/>
    <property type="project" value="UniProtKB-KW"/>
</dbReference>
<dbReference type="InterPro" id="IPR014001">
    <property type="entry name" value="Helicase_ATP-bd"/>
</dbReference>
<dbReference type="Pfam" id="PF00271">
    <property type="entry name" value="Helicase_C"/>
    <property type="match status" value="1"/>
</dbReference>
<proteinExistence type="predicted"/>
<dbReference type="Gene3D" id="3.30.870.10">
    <property type="entry name" value="Endonuclease Chain A"/>
    <property type="match status" value="1"/>
</dbReference>